<gene>
    <name evidence="1" type="ORF">JCM21714_80</name>
</gene>
<keyword evidence="1" id="KW-0489">Methyltransferase</keyword>
<name>W4VD64_9BACI</name>
<dbReference type="GO" id="GO:0005840">
    <property type="term" value="C:ribosome"/>
    <property type="evidence" value="ECO:0007669"/>
    <property type="project" value="UniProtKB-KW"/>
</dbReference>
<dbReference type="SUPFAM" id="SSF53335">
    <property type="entry name" value="S-adenosyl-L-methionine-dependent methyltransferases"/>
    <property type="match status" value="1"/>
</dbReference>
<keyword evidence="1" id="KW-0687">Ribonucleoprotein</keyword>
<keyword evidence="1" id="KW-0808">Transferase</keyword>
<dbReference type="GO" id="GO:0008168">
    <property type="term" value="F:methyltransferase activity"/>
    <property type="evidence" value="ECO:0007669"/>
    <property type="project" value="UniProtKB-KW"/>
</dbReference>
<keyword evidence="2" id="KW-1185">Reference proteome</keyword>
<dbReference type="Gene3D" id="3.40.50.150">
    <property type="entry name" value="Vaccinia Virus protein VP39"/>
    <property type="match status" value="1"/>
</dbReference>
<protein>
    <submittedName>
        <fullName evidence="1">Ribosomal protein L11 methyltransferase</fullName>
    </submittedName>
</protein>
<keyword evidence="1" id="KW-0689">Ribosomal protein</keyword>
<organism evidence="1 2">
    <name type="scientific">Gracilibacillus boraciitolerans JCM 21714</name>
    <dbReference type="NCBI Taxonomy" id="1298598"/>
    <lineage>
        <taxon>Bacteria</taxon>
        <taxon>Bacillati</taxon>
        <taxon>Bacillota</taxon>
        <taxon>Bacilli</taxon>
        <taxon>Bacillales</taxon>
        <taxon>Bacillaceae</taxon>
        <taxon>Gracilibacillus</taxon>
    </lineage>
</organism>
<evidence type="ECO:0000313" key="1">
    <source>
        <dbReference type="EMBL" id="GAE91142.1"/>
    </source>
</evidence>
<dbReference type="AlphaFoldDB" id="W4VD64"/>
<comment type="caution">
    <text evidence="1">The sequence shown here is derived from an EMBL/GenBank/DDBJ whole genome shotgun (WGS) entry which is preliminary data.</text>
</comment>
<dbReference type="InterPro" id="IPR029063">
    <property type="entry name" value="SAM-dependent_MTases_sf"/>
</dbReference>
<reference evidence="1 2" key="1">
    <citation type="journal article" date="2014" name="Genome Announc.">
        <title>Draft Genome Sequence of the Boron-Tolerant and Moderately Halotolerant Bacterium Gracilibacillus boraciitolerans JCM 21714T.</title>
        <authorList>
            <person name="Ahmed I."/>
            <person name="Oshima K."/>
            <person name="Suda W."/>
            <person name="Kitamura K."/>
            <person name="Iida T."/>
            <person name="Ohmori Y."/>
            <person name="Fujiwara T."/>
            <person name="Hattori M."/>
            <person name="Ohkuma M."/>
        </authorList>
    </citation>
    <scope>NUCLEOTIDE SEQUENCE [LARGE SCALE GENOMIC DNA]</scope>
    <source>
        <strain evidence="1 2">JCM 21714</strain>
    </source>
</reference>
<proteinExistence type="predicted"/>
<dbReference type="STRING" id="1298598.JCM21714_80"/>
<dbReference type="Pfam" id="PF06325">
    <property type="entry name" value="PrmA"/>
    <property type="match status" value="1"/>
</dbReference>
<dbReference type="eggNOG" id="COG2264">
    <property type="taxonomic scope" value="Bacteria"/>
</dbReference>
<sequence>MKVNKVNQQVVVKQNNLLENVEEEANVIVANILAEIILRFEHDAFKLLTPGGYFITSGIIQKKKDAVKQGLENAGFHILEVNQMEDWISIIAQKPEEDR</sequence>
<dbReference type="EMBL" id="BAVS01000001">
    <property type="protein sequence ID" value="GAE91142.1"/>
    <property type="molecule type" value="Genomic_DNA"/>
</dbReference>
<evidence type="ECO:0000313" key="2">
    <source>
        <dbReference type="Proteomes" id="UP000019102"/>
    </source>
</evidence>
<dbReference type="GO" id="GO:0032259">
    <property type="term" value="P:methylation"/>
    <property type="evidence" value="ECO:0007669"/>
    <property type="project" value="UniProtKB-KW"/>
</dbReference>
<dbReference type="Proteomes" id="UP000019102">
    <property type="component" value="Unassembled WGS sequence"/>
</dbReference>
<accession>W4VD64</accession>